<organism evidence="1 2">
    <name type="scientific">Crocosphaera watsonii WH 0402</name>
    <dbReference type="NCBI Taxonomy" id="1284629"/>
    <lineage>
        <taxon>Bacteria</taxon>
        <taxon>Bacillati</taxon>
        <taxon>Cyanobacteriota</taxon>
        <taxon>Cyanophyceae</taxon>
        <taxon>Oscillatoriophycideae</taxon>
        <taxon>Chroococcales</taxon>
        <taxon>Aphanothecaceae</taxon>
        <taxon>Crocosphaera</taxon>
    </lineage>
</organism>
<dbReference type="EMBL" id="CAQN01000276">
    <property type="protein sequence ID" value="CCQ65871.1"/>
    <property type="molecule type" value="Genomic_DNA"/>
</dbReference>
<evidence type="ECO:0000313" key="1">
    <source>
        <dbReference type="EMBL" id="CCQ65871.1"/>
    </source>
</evidence>
<reference evidence="1 2" key="2">
    <citation type="submission" date="2013-09" db="EMBL/GenBank/DDBJ databases">
        <title>Whole genome comparison of six Crocosphaera watsonii strains with differing phenotypes.</title>
        <authorList>
            <person name="Bench S.R."/>
            <person name="Heller P."/>
            <person name="Frank I."/>
            <person name="Arciniega M."/>
            <person name="Shilova I.N."/>
            <person name="Zehr J.P."/>
        </authorList>
    </citation>
    <scope>NUCLEOTIDE SEQUENCE [LARGE SCALE GENOMIC DNA]</scope>
    <source>
        <strain evidence="1 2">WH 0402</strain>
    </source>
</reference>
<dbReference type="Proteomes" id="UP000018130">
    <property type="component" value="Unassembled WGS sequence"/>
</dbReference>
<proteinExistence type="predicted"/>
<gene>
    <name evidence="1" type="ORF">CWATWH0402_1689</name>
</gene>
<dbReference type="AlphaFoldDB" id="T2JLD2"/>
<accession>T2JLD2</accession>
<protein>
    <submittedName>
        <fullName evidence="1">Uncharacterized protein</fullName>
    </submittedName>
</protein>
<evidence type="ECO:0000313" key="2">
    <source>
        <dbReference type="Proteomes" id="UP000018130"/>
    </source>
</evidence>
<reference evidence="1 2" key="1">
    <citation type="submission" date="2013-01" db="EMBL/GenBank/DDBJ databases">
        <authorList>
            <person name="Bench S."/>
        </authorList>
    </citation>
    <scope>NUCLEOTIDE SEQUENCE [LARGE SCALE GENOMIC DNA]</scope>
    <source>
        <strain evidence="1 2">WH 0402</strain>
    </source>
</reference>
<sequence length="44" mass="4929">METVSFPWKSLNQEGSQPGSILTLTAHRDEVIQLKQTFPLKSAN</sequence>
<name>T2JLD2_CROWT</name>
<comment type="caution">
    <text evidence="1">The sequence shown here is derived from an EMBL/GenBank/DDBJ whole genome shotgun (WGS) entry which is preliminary data.</text>
</comment>